<name>A0A8J6ULG3_9BACT</name>
<keyword evidence="5" id="KW-1185">Reference proteome</keyword>
<evidence type="ECO:0000259" key="3">
    <source>
        <dbReference type="Pfam" id="PF09699"/>
    </source>
</evidence>
<evidence type="ECO:0000313" key="5">
    <source>
        <dbReference type="Proteomes" id="UP000632828"/>
    </source>
</evidence>
<evidence type="ECO:0000313" key="4">
    <source>
        <dbReference type="EMBL" id="MBD1401102.1"/>
    </source>
</evidence>
<comment type="caution">
    <text evidence="4">The sequence shown here is derived from an EMBL/GenBank/DDBJ whole genome shotgun (WGS) entry which is preliminary data.</text>
</comment>
<dbReference type="EMBL" id="JACWUN010000011">
    <property type="protein sequence ID" value="MBD1401102.1"/>
    <property type="molecule type" value="Genomic_DNA"/>
</dbReference>
<protein>
    <submittedName>
        <fullName evidence="4">Cytochrome c3 family protein</fullName>
    </submittedName>
</protein>
<reference evidence="4" key="1">
    <citation type="submission" date="2020-09" db="EMBL/GenBank/DDBJ databases">
        <title>Pelobacter alkaliphilus sp. nov., a novel anaerobic arsenate-reducing bacterium from terrestrial mud volcano.</title>
        <authorList>
            <person name="Khomyakova M.A."/>
            <person name="Merkel A.Y."/>
            <person name="Slobodkin A.I."/>
        </authorList>
    </citation>
    <scope>NUCLEOTIDE SEQUENCE</scope>
    <source>
        <strain evidence="4">M08fum</strain>
    </source>
</reference>
<dbReference type="Proteomes" id="UP000632828">
    <property type="component" value="Unassembled WGS sequence"/>
</dbReference>
<dbReference type="PANTHER" id="PTHR35038">
    <property type="entry name" value="DISSIMILATORY SULFITE REDUCTASE SIRA"/>
    <property type="match status" value="1"/>
</dbReference>
<evidence type="ECO:0000256" key="1">
    <source>
        <dbReference type="ARBA" id="ARBA00022729"/>
    </source>
</evidence>
<feature type="domain" description="Doubled CXXCH motif" evidence="3">
    <location>
        <begin position="363"/>
        <end position="403"/>
    </location>
</feature>
<evidence type="ECO:0000256" key="2">
    <source>
        <dbReference type="SAM" id="SignalP"/>
    </source>
</evidence>
<proteinExistence type="predicted"/>
<dbReference type="InterPro" id="IPR010177">
    <property type="entry name" value="Paired_CXXCH_1"/>
</dbReference>
<dbReference type="SUPFAM" id="SSF48695">
    <property type="entry name" value="Multiheme cytochromes"/>
    <property type="match status" value="1"/>
</dbReference>
<organism evidence="4 5">
    <name type="scientific">Pelovirga terrestris</name>
    <dbReference type="NCBI Taxonomy" id="2771352"/>
    <lineage>
        <taxon>Bacteria</taxon>
        <taxon>Pseudomonadati</taxon>
        <taxon>Thermodesulfobacteriota</taxon>
        <taxon>Desulfuromonadia</taxon>
        <taxon>Geobacterales</taxon>
        <taxon>Geobacteraceae</taxon>
        <taxon>Pelovirga</taxon>
    </lineage>
</organism>
<accession>A0A8J6ULG3</accession>
<gene>
    <name evidence="4" type="ORF">ICT70_10485</name>
</gene>
<dbReference type="AlphaFoldDB" id="A0A8J6ULG3"/>
<dbReference type="InterPro" id="IPR036280">
    <property type="entry name" value="Multihaem_cyt_sf"/>
</dbReference>
<feature type="signal peptide" evidence="2">
    <location>
        <begin position="1"/>
        <end position="21"/>
    </location>
</feature>
<feature type="chain" id="PRO_5035174835" evidence="2">
    <location>
        <begin position="22"/>
        <end position="403"/>
    </location>
</feature>
<dbReference type="RefSeq" id="WP_191156333.1">
    <property type="nucleotide sequence ID" value="NZ_JACWUN010000011.1"/>
</dbReference>
<dbReference type="Pfam" id="PF09699">
    <property type="entry name" value="Paired_CXXCH_1"/>
    <property type="match status" value="1"/>
</dbReference>
<dbReference type="InterPro" id="IPR051829">
    <property type="entry name" value="Multiheme_Cytochr_ET"/>
</dbReference>
<keyword evidence="1 2" id="KW-0732">Signal</keyword>
<sequence>MKKSLLFVLIALLGLPMAAAAAITGDCAGCHTMHNSEENAPVAKMGIGGATEAPTPIANLLRFDCIACHAQNTNKVVNINGSDIPQVYHDDASGDLAGGNFRHIADAKTAGDPNANRKGHNVIDLFPGGDNTSGTYTRPPGFRVVSDHDDAFGTNDFAKFTCAGAAGCHGTRNQNISGVGPGGIQRTGMAAISGAHHQNVDAKKDFGQVSGVSHSGLAVAQGYRFIPGLKGLGAADWQNTDEENHNEYYGVAAVVGQTCGTCHVGGTDKEVATQIRVPNQSMSGFCSTCHGNFHSTGLETGTAFNGTSGAFLRHPSDYVIPDERGYELYTEYNVTAPVARNAVTFNELSSPSAVVTPGQDMVMCLSCHKAHASEYDAMLRFDYTLMTANSSGTDGCLACHTNK</sequence>